<gene>
    <name evidence="3" type="ORF">NTEN_LOCUS8948</name>
</gene>
<evidence type="ECO:0000313" key="4">
    <source>
        <dbReference type="Proteomes" id="UP000479000"/>
    </source>
</evidence>
<dbReference type="EMBL" id="CADCXU010013484">
    <property type="protein sequence ID" value="CAB0003414.1"/>
    <property type="molecule type" value="Genomic_DNA"/>
</dbReference>
<sequence>IPLLLGVLIVLVGFCRFRTSSDRQLMRVRGLKNKTFFIRSMSNFYRRSVSFSYVHRGQNLILGKNRTYEVLQFDFDFDWNERKGATRSRGMTRGKGEDGNPEREGEDREREKITHDKLVLFWDQGISPWNLGTSCFHRKFWLGDRSIQSALMKKIYIFESSAKEAVYPETLTLIFDFKNTYLLVHQDSPPHWRRTFLETVLPILANPGAHQEPLADSN</sequence>
<dbReference type="AlphaFoldDB" id="A0A6H5GM88"/>
<accession>A0A6H5GM88</accession>
<feature type="non-terminal residue" evidence="3">
    <location>
        <position position="1"/>
    </location>
</feature>
<proteinExistence type="predicted"/>
<keyword evidence="2" id="KW-0732">Signal</keyword>
<reference evidence="3 4" key="1">
    <citation type="submission" date="2020-02" db="EMBL/GenBank/DDBJ databases">
        <authorList>
            <person name="Ferguson B K."/>
        </authorList>
    </citation>
    <scope>NUCLEOTIDE SEQUENCE [LARGE SCALE GENOMIC DNA]</scope>
</reference>
<keyword evidence="4" id="KW-1185">Reference proteome</keyword>
<feature type="compositionally biased region" description="Basic and acidic residues" evidence="1">
    <location>
        <begin position="94"/>
        <end position="110"/>
    </location>
</feature>
<feature type="chain" id="PRO_5026288636" evidence="2">
    <location>
        <begin position="18"/>
        <end position="218"/>
    </location>
</feature>
<evidence type="ECO:0000313" key="3">
    <source>
        <dbReference type="EMBL" id="CAB0003414.1"/>
    </source>
</evidence>
<dbReference type="Proteomes" id="UP000479000">
    <property type="component" value="Unassembled WGS sequence"/>
</dbReference>
<feature type="signal peptide" evidence="2">
    <location>
        <begin position="1"/>
        <end position="17"/>
    </location>
</feature>
<evidence type="ECO:0000256" key="1">
    <source>
        <dbReference type="SAM" id="MobiDB-lite"/>
    </source>
</evidence>
<name>A0A6H5GM88_9HEMI</name>
<organism evidence="3 4">
    <name type="scientific">Nesidiocoris tenuis</name>
    <dbReference type="NCBI Taxonomy" id="355587"/>
    <lineage>
        <taxon>Eukaryota</taxon>
        <taxon>Metazoa</taxon>
        <taxon>Ecdysozoa</taxon>
        <taxon>Arthropoda</taxon>
        <taxon>Hexapoda</taxon>
        <taxon>Insecta</taxon>
        <taxon>Pterygota</taxon>
        <taxon>Neoptera</taxon>
        <taxon>Paraneoptera</taxon>
        <taxon>Hemiptera</taxon>
        <taxon>Heteroptera</taxon>
        <taxon>Panheteroptera</taxon>
        <taxon>Cimicomorpha</taxon>
        <taxon>Miridae</taxon>
        <taxon>Dicyphina</taxon>
        <taxon>Nesidiocoris</taxon>
    </lineage>
</organism>
<protein>
    <submittedName>
        <fullName evidence="3">Uncharacterized protein</fullName>
    </submittedName>
</protein>
<evidence type="ECO:0000256" key="2">
    <source>
        <dbReference type="SAM" id="SignalP"/>
    </source>
</evidence>
<feature type="region of interest" description="Disordered" evidence="1">
    <location>
        <begin position="87"/>
        <end position="110"/>
    </location>
</feature>